<gene>
    <name evidence="6" type="ORF">KOR34_28970</name>
</gene>
<dbReference type="PROSITE" id="PS51352">
    <property type="entry name" value="THIOREDOXIN_2"/>
    <property type="match status" value="1"/>
</dbReference>
<dbReference type="EMBL" id="SIHJ01000001">
    <property type="protein sequence ID" value="TWT37931.1"/>
    <property type="molecule type" value="Genomic_DNA"/>
</dbReference>
<comment type="caution">
    <text evidence="6">The sequence shown here is derived from an EMBL/GenBank/DDBJ whole genome shotgun (WGS) entry which is preliminary data.</text>
</comment>
<sequence>MLRIGDPAPQCDATAVVEGEIVQLGWRRLHEGQTLMLLFESIDVRNCRCSFLRALRDAGSEGRRFKLAVVCTNDAIEVSRWMRGLIAERGPGQVGVPVVIDADNQIASRYGLLTDNGPLQGHVIVDADGRVRSIAANAFRVGVSVHELARSIASIADRGD</sequence>
<reference evidence="6 7" key="1">
    <citation type="submission" date="2019-02" db="EMBL/GenBank/DDBJ databases">
        <title>Deep-cultivation of Planctomycetes and their phenomic and genomic characterization uncovers novel biology.</title>
        <authorList>
            <person name="Wiegand S."/>
            <person name="Jogler M."/>
            <person name="Boedeker C."/>
            <person name="Pinto D."/>
            <person name="Vollmers J."/>
            <person name="Rivas-Marin E."/>
            <person name="Kohn T."/>
            <person name="Peeters S.H."/>
            <person name="Heuer A."/>
            <person name="Rast P."/>
            <person name="Oberbeckmann S."/>
            <person name="Bunk B."/>
            <person name="Jeske O."/>
            <person name="Meyerdierks A."/>
            <person name="Storesund J.E."/>
            <person name="Kallscheuer N."/>
            <person name="Luecker S."/>
            <person name="Lage O.M."/>
            <person name="Pohl T."/>
            <person name="Merkel B.J."/>
            <person name="Hornburger P."/>
            <person name="Mueller R.-W."/>
            <person name="Bruemmer F."/>
            <person name="Labrenz M."/>
            <person name="Spormann A.M."/>
            <person name="Op Den Camp H."/>
            <person name="Overmann J."/>
            <person name="Amann R."/>
            <person name="Jetten M.S.M."/>
            <person name="Mascher T."/>
            <person name="Medema M.H."/>
            <person name="Devos D.P."/>
            <person name="Kaster A.-K."/>
            <person name="Ovreas L."/>
            <person name="Rohde M."/>
            <person name="Galperin M.Y."/>
            <person name="Jogler C."/>
        </authorList>
    </citation>
    <scope>NUCLEOTIDE SEQUENCE [LARGE SCALE GENOMIC DNA]</scope>
    <source>
        <strain evidence="6 7">KOR34</strain>
    </source>
</reference>
<dbReference type="InterPro" id="IPR000866">
    <property type="entry name" value="AhpC/TSA"/>
</dbReference>
<feature type="domain" description="Thioredoxin" evidence="5">
    <location>
        <begin position="2"/>
        <end position="157"/>
    </location>
</feature>
<evidence type="ECO:0000313" key="6">
    <source>
        <dbReference type="EMBL" id="TWT37931.1"/>
    </source>
</evidence>
<evidence type="ECO:0000256" key="4">
    <source>
        <dbReference type="ARBA" id="ARBA00023284"/>
    </source>
</evidence>
<dbReference type="InterPro" id="IPR050217">
    <property type="entry name" value="Peroxiredoxin"/>
</dbReference>
<dbReference type="GO" id="GO:0033554">
    <property type="term" value="P:cellular response to stress"/>
    <property type="evidence" value="ECO:0007669"/>
    <property type="project" value="TreeGrafter"/>
</dbReference>
<evidence type="ECO:0000259" key="5">
    <source>
        <dbReference type="PROSITE" id="PS51352"/>
    </source>
</evidence>
<dbReference type="InterPro" id="IPR036249">
    <property type="entry name" value="Thioredoxin-like_sf"/>
</dbReference>
<dbReference type="PANTHER" id="PTHR10681:SF171">
    <property type="entry name" value="PEROXIREDOXIN 4"/>
    <property type="match status" value="1"/>
</dbReference>
<accession>A0A5C5VIJ4</accession>
<keyword evidence="4" id="KW-0676">Redox-active center</keyword>
<keyword evidence="1" id="KW-0575">Peroxidase</keyword>
<evidence type="ECO:0000313" key="7">
    <source>
        <dbReference type="Proteomes" id="UP000316714"/>
    </source>
</evidence>
<dbReference type="GO" id="GO:0008379">
    <property type="term" value="F:thioredoxin peroxidase activity"/>
    <property type="evidence" value="ECO:0007669"/>
    <property type="project" value="TreeGrafter"/>
</dbReference>
<dbReference type="InterPro" id="IPR013766">
    <property type="entry name" value="Thioredoxin_domain"/>
</dbReference>
<dbReference type="Proteomes" id="UP000316714">
    <property type="component" value="Unassembled WGS sequence"/>
</dbReference>
<dbReference type="GO" id="GO:0006979">
    <property type="term" value="P:response to oxidative stress"/>
    <property type="evidence" value="ECO:0007669"/>
    <property type="project" value="TreeGrafter"/>
</dbReference>
<protein>
    <submittedName>
        <fullName evidence="6">AhpC/TSA family protein</fullName>
    </submittedName>
</protein>
<evidence type="ECO:0000256" key="1">
    <source>
        <dbReference type="ARBA" id="ARBA00022559"/>
    </source>
</evidence>
<dbReference type="GO" id="GO:0005829">
    <property type="term" value="C:cytosol"/>
    <property type="evidence" value="ECO:0007669"/>
    <property type="project" value="TreeGrafter"/>
</dbReference>
<dbReference type="Gene3D" id="3.40.30.10">
    <property type="entry name" value="Glutaredoxin"/>
    <property type="match status" value="1"/>
</dbReference>
<proteinExistence type="predicted"/>
<dbReference type="GO" id="GO:0045454">
    <property type="term" value="P:cell redox homeostasis"/>
    <property type="evidence" value="ECO:0007669"/>
    <property type="project" value="TreeGrafter"/>
</dbReference>
<evidence type="ECO:0000256" key="2">
    <source>
        <dbReference type="ARBA" id="ARBA00022862"/>
    </source>
</evidence>
<evidence type="ECO:0000256" key="3">
    <source>
        <dbReference type="ARBA" id="ARBA00023002"/>
    </source>
</evidence>
<name>A0A5C5VIJ4_9BACT</name>
<dbReference type="GO" id="GO:0042744">
    <property type="term" value="P:hydrogen peroxide catabolic process"/>
    <property type="evidence" value="ECO:0007669"/>
    <property type="project" value="TreeGrafter"/>
</dbReference>
<organism evidence="6 7">
    <name type="scientific">Posidoniimonas corsicana</name>
    <dbReference type="NCBI Taxonomy" id="1938618"/>
    <lineage>
        <taxon>Bacteria</taxon>
        <taxon>Pseudomonadati</taxon>
        <taxon>Planctomycetota</taxon>
        <taxon>Planctomycetia</taxon>
        <taxon>Pirellulales</taxon>
        <taxon>Lacipirellulaceae</taxon>
        <taxon>Posidoniimonas</taxon>
    </lineage>
</organism>
<dbReference type="PANTHER" id="PTHR10681">
    <property type="entry name" value="THIOREDOXIN PEROXIDASE"/>
    <property type="match status" value="1"/>
</dbReference>
<keyword evidence="3" id="KW-0560">Oxidoreductase</keyword>
<dbReference type="AlphaFoldDB" id="A0A5C5VIJ4"/>
<dbReference type="SUPFAM" id="SSF52833">
    <property type="entry name" value="Thioredoxin-like"/>
    <property type="match status" value="1"/>
</dbReference>
<dbReference type="OrthoDB" id="9812811at2"/>
<dbReference type="Pfam" id="PF00578">
    <property type="entry name" value="AhpC-TSA"/>
    <property type="match status" value="1"/>
</dbReference>
<keyword evidence="7" id="KW-1185">Reference proteome</keyword>
<dbReference type="RefSeq" id="WP_146565232.1">
    <property type="nucleotide sequence ID" value="NZ_SIHJ01000001.1"/>
</dbReference>
<keyword evidence="2" id="KW-0049">Antioxidant</keyword>